<sequence length="71" mass="7292">MPQTVTARQGDTLDLLCLRHLGTTAGVTEAAYALNPGLAALGPVLPLGQAVTLPDPPTTPAATTNTIQLWD</sequence>
<evidence type="ECO:0000313" key="1">
    <source>
        <dbReference type="EMBL" id="RDI20742.1"/>
    </source>
</evidence>
<evidence type="ECO:0000313" key="2">
    <source>
        <dbReference type="Proteomes" id="UP000255265"/>
    </source>
</evidence>
<dbReference type="RefSeq" id="WP_114804250.1">
    <property type="nucleotide sequence ID" value="NZ_QQAV01000010.1"/>
</dbReference>
<dbReference type="InterPro" id="IPR008861">
    <property type="entry name" value="GpX-like"/>
</dbReference>
<dbReference type="Proteomes" id="UP000255265">
    <property type="component" value="Unassembled WGS sequence"/>
</dbReference>
<protein>
    <submittedName>
        <fullName evidence="1">Phage tail protein X</fullName>
    </submittedName>
</protein>
<dbReference type="AlphaFoldDB" id="A0A370F8A8"/>
<dbReference type="EMBL" id="QQAV01000010">
    <property type="protein sequence ID" value="RDI20742.1"/>
    <property type="molecule type" value="Genomic_DNA"/>
</dbReference>
<name>A0A370F8A8_9BURK</name>
<organism evidence="1 2">
    <name type="scientific">Pseudacidovorax intermedius</name>
    <dbReference type="NCBI Taxonomy" id="433924"/>
    <lineage>
        <taxon>Bacteria</taxon>
        <taxon>Pseudomonadati</taxon>
        <taxon>Pseudomonadota</taxon>
        <taxon>Betaproteobacteria</taxon>
        <taxon>Burkholderiales</taxon>
        <taxon>Comamonadaceae</taxon>
        <taxon>Pseudacidovorax</taxon>
    </lineage>
</organism>
<comment type="caution">
    <text evidence="1">The sequence shown here is derived from an EMBL/GenBank/DDBJ whole genome shotgun (WGS) entry which is preliminary data.</text>
</comment>
<keyword evidence="2" id="KW-1185">Reference proteome</keyword>
<dbReference type="Pfam" id="PF05489">
    <property type="entry name" value="Phage_tail_X"/>
    <property type="match status" value="1"/>
</dbReference>
<gene>
    <name evidence="1" type="ORF">DFR41_110150</name>
</gene>
<proteinExistence type="predicted"/>
<reference evidence="1 2" key="1">
    <citation type="submission" date="2018-07" db="EMBL/GenBank/DDBJ databases">
        <title>Genomic Encyclopedia of Type Strains, Phase IV (KMG-IV): sequencing the most valuable type-strain genomes for metagenomic binning, comparative biology and taxonomic classification.</title>
        <authorList>
            <person name="Goeker M."/>
        </authorList>
    </citation>
    <scope>NUCLEOTIDE SEQUENCE [LARGE SCALE GENOMIC DNA]</scope>
    <source>
        <strain evidence="1 2">DSM 21352</strain>
    </source>
</reference>
<accession>A0A370F8A8</accession>